<organism evidence="1 2">
    <name type="scientific">Mycena rosella</name>
    <name type="common">Pink bonnet</name>
    <name type="synonym">Agaricus rosellus</name>
    <dbReference type="NCBI Taxonomy" id="1033263"/>
    <lineage>
        <taxon>Eukaryota</taxon>
        <taxon>Fungi</taxon>
        <taxon>Dikarya</taxon>
        <taxon>Basidiomycota</taxon>
        <taxon>Agaricomycotina</taxon>
        <taxon>Agaricomycetes</taxon>
        <taxon>Agaricomycetidae</taxon>
        <taxon>Agaricales</taxon>
        <taxon>Marasmiineae</taxon>
        <taxon>Mycenaceae</taxon>
        <taxon>Mycena</taxon>
    </lineage>
</organism>
<dbReference type="EMBL" id="JARKIE010000010">
    <property type="protein sequence ID" value="KAJ7704457.1"/>
    <property type="molecule type" value="Genomic_DNA"/>
</dbReference>
<proteinExistence type="predicted"/>
<name>A0AAD7GSP5_MYCRO</name>
<evidence type="ECO:0000313" key="2">
    <source>
        <dbReference type="Proteomes" id="UP001221757"/>
    </source>
</evidence>
<dbReference type="Gene3D" id="3.80.10.10">
    <property type="entry name" value="Ribonuclease Inhibitor"/>
    <property type="match status" value="1"/>
</dbReference>
<dbReference type="InterPro" id="IPR032675">
    <property type="entry name" value="LRR_dom_sf"/>
</dbReference>
<dbReference type="Proteomes" id="UP001221757">
    <property type="component" value="Unassembled WGS sequence"/>
</dbReference>
<gene>
    <name evidence="1" type="ORF">B0H17DRAFT_1175605</name>
</gene>
<evidence type="ECO:0000313" key="1">
    <source>
        <dbReference type="EMBL" id="KAJ7704457.1"/>
    </source>
</evidence>
<comment type="caution">
    <text evidence="1">The sequence shown here is derived from an EMBL/GenBank/DDBJ whole genome shotgun (WGS) entry which is preliminary data.</text>
</comment>
<reference evidence="1" key="1">
    <citation type="submission" date="2023-03" db="EMBL/GenBank/DDBJ databases">
        <title>Massive genome expansion in bonnet fungi (Mycena s.s.) driven by repeated elements and novel gene families across ecological guilds.</title>
        <authorList>
            <consortium name="Lawrence Berkeley National Laboratory"/>
            <person name="Harder C.B."/>
            <person name="Miyauchi S."/>
            <person name="Viragh M."/>
            <person name="Kuo A."/>
            <person name="Thoen E."/>
            <person name="Andreopoulos B."/>
            <person name="Lu D."/>
            <person name="Skrede I."/>
            <person name="Drula E."/>
            <person name="Henrissat B."/>
            <person name="Morin E."/>
            <person name="Kohler A."/>
            <person name="Barry K."/>
            <person name="LaButti K."/>
            <person name="Morin E."/>
            <person name="Salamov A."/>
            <person name="Lipzen A."/>
            <person name="Mereny Z."/>
            <person name="Hegedus B."/>
            <person name="Baldrian P."/>
            <person name="Stursova M."/>
            <person name="Weitz H."/>
            <person name="Taylor A."/>
            <person name="Grigoriev I.V."/>
            <person name="Nagy L.G."/>
            <person name="Martin F."/>
            <person name="Kauserud H."/>
        </authorList>
    </citation>
    <scope>NUCLEOTIDE SEQUENCE</scope>
    <source>
        <strain evidence="1">CBHHK067</strain>
    </source>
</reference>
<protein>
    <submittedName>
        <fullName evidence="1">Uncharacterized protein</fullName>
    </submittedName>
</protein>
<dbReference type="SUPFAM" id="SSF52047">
    <property type="entry name" value="RNI-like"/>
    <property type="match status" value="1"/>
</dbReference>
<sequence>MSTTELWTSILACGLGPLDMGLHMVDGDDPSFFDPIFALLRRWRVLDLDLFDPSLARRAPFSHLRRLWLQLTHLRMTESVIPSRRCQHLLSLCESLVELYVKVRDQETTPWSYTHPGLRTLDFHAPDGGYVFLRSLTLPKLERLPCNMGFYRLNPTQTAQLVAFFARSGDALQSLALCDTYVDDSGEAAFLLAALPHLPRLRALSILPSGSFAAPCSAFTAFHLSDALLAALAAGRLLPRLQHIAFHSCVGFADMVCACGRRAGPRGRRGAAGAPARVPECWAGLSALGRFGKRAADTPGAARGDFGVILNAPGLFASRAPVGRPVG</sequence>
<dbReference type="AlphaFoldDB" id="A0AAD7GSP5"/>
<accession>A0AAD7GSP5</accession>
<keyword evidence="2" id="KW-1185">Reference proteome</keyword>